<dbReference type="EMBL" id="CAJVPT010048130">
    <property type="protein sequence ID" value="CAG8741470.1"/>
    <property type="molecule type" value="Genomic_DNA"/>
</dbReference>
<evidence type="ECO:0000313" key="2">
    <source>
        <dbReference type="Proteomes" id="UP000789525"/>
    </source>
</evidence>
<comment type="caution">
    <text evidence="1">The sequence shown here is derived from an EMBL/GenBank/DDBJ whole genome shotgun (WGS) entry which is preliminary data.</text>
</comment>
<dbReference type="Proteomes" id="UP000789525">
    <property type="component" value="Unassembled WGS sequence"/>
</dbReference>
<protein>
    <submittedName>
        <fullName evidence="1">11783_t:CDS:1</fullName>
    </submittedName>
</protein>
<evidence type="ECO:0000313" key="1">
    <source>
        <dbReference type="EMBL" id="CAG8741470.1"/>
    </source>
</evidence>
<organism evidence="1 2">
    <name type="scientific">Acaulospora colombiana</name>
    <dbReference type="NCBI Taxonomy" id="27376"/>
    <lineage>
        <taxon>Eukaryota</taxon>
        <taxon>Fungi</taxon>
        <taxon>Fungi incertae sedis</taxon>
        <taxon>Mucoromycota</taxon>
        <taxon>Glomeromycotina</taxon>
        <taxon>Glomeromycetes</taxon>
        <taxon>Diversisporales</taxon>
        <taxon>Acaulosporaceae</taxon>
        <taxon>Acaulospora</taxon>
    </lineage>
</organism>
<name>A0ACA9QEW3_9GLOM</name>
<keyword evidence="2" id="KW-1185">Reference proteome</keyword>
<proteinExistence type="predicted"/>
<accession>A0ACA9QEW3</accession>
<reference evidence="1" key="1">
    <citation type="submission" date="2021-06" db="EMBL/GenBank/DDBJ databases">
        <authorList>
            <person name="Kallberg Y."/>
            <person name="Tangrot J."/>
            <person name="Rosling A."/>
        </authorList>
    </citation>
    <scope>NUCLEOTIDE SEQUENCE</scope>
    <source>
        <strain evidence="1">CL356</strain>
    </source>
</reference>
<sequence>MEMSLSLSTIQYLVFDEADRLFEMGFSNHLTTILEKLPTSRQTLLFSATLPKSLVEFAKAGLQEPKLVRLDSEMKISSDLRMAFWSVKEGEKDAALLCLLKDVISVPLADTGRSKGPSEGESFTGTKTKKAKGNSGAGATILKPHQTLVFVSTQHHVAYVSSLLRLAGYSVSSIHGTLTQDARTSSLSQFVNNHTSILVTTDVAARGIDIPVLENVVNYDFPVGNRVFVHRVGRTARMGRKGWAWSFVGRDELPYLLDLHLFLGRPLINELSPSTSDPGGAPGEDAFVDSLILGPFPRDAIDQELEYIKNIHETNYDLVNLKGVMERGTKMYNRTKGKASPISYSRSKDMLSDAQWGFTYEGKVHPVWTLRVASDRVLGQSRSNIQPQPSSSSTQVTRESLLQSLSRFRPSETVFEIGSRGKTA</sequence>
<gene>
    <name evidence="1" type="ORF">ACOLOM_LOCUS12200</name>
</gene>
<feature type="non-terminal residue" evidence="1">
    <location>
        <position position="424"/>
    </location>
</feature>